<dbReference type="InterPro" id="IPR012910">
    <property type="entry name" value="Plug_dom"/>
</dbReference>
<keyword evidence="6 8" id="KW-0472">Membrane</keyword>
<evidence type="ECO:0000256" key="8">
    <source>
        <dbReference type="PROSITE-ProRule" id="PRU01360"/>
    </source>
</evidence>
<keyword evidence="2 8" id="KW-0813">Transport</keyword>
<keyword evidence="13" id="KW-1185">Reference proteome</keyword>
<evidence type="ECO:0008006" key="14">
    <source>
        <dbReference type="Google" id="ProtNLM"/>
    </source>
</evidence>
<reference evidence="12 13" key="1">
    <citation type="journal article" date="2015" name="Int. J. Syst. Evol. Microbiol.">
        <title>Sphingomonas hengshuiensis sp. nov., isolated from lake wetland.</title>
        <authorList>
            <person name="Wei S."/>
            <person name="Wang T."/>
            <person name="Liu H."/>
            <person name="Zhang C."/>
            <person name="Guo J."/>
            <person name="Wang Q."/>
            <person name="Liang K."/>
            <person name="Zhang Z."/>
        </authorList>
    </citation>
    <scope>NUCLEOTIDE SEQUENCE [LARGE SCALE GENOMIC DNA]</scope>
    <source>
        <strain evidence="12 13">WHSC-8</strain>
    </source>
</reference>
<keyword evidence="4 8" id="KW-0812">Transmembrane</keyword>
<dbReference type="Gene3D" id="2.170.130.10">
    <property type="entry name" value="TonB-dependent receptor, plug domain"/>
    <property type="match status" value="1"/>
</dbReference>
<protein>
    <recommendedName>
        <fullName evidence="14">TonB-dependent receptor</fullName>
    </recommendedName>
</protein>
<dbReference type="InterPro" id="IPR037066">
    <property type="entry name" value="Plug_dom_sf"/>
</dbReference>
<sequence>MASFFALAVAQQAAAQESTTVPTDAGATAADEQRDAEIVVTGTNLRGVAPVGSSVITIGQQAMQQTGLATTSDILKTIPQVTSLGPGEATIGTNVNSASINSTRANGVNLRGLGVQATLTLLDGRRVPPGGISGQLFDASVIPAIALERIDIVADGASATYGSDAVAGVANLILRRNFDGLETSGRYATANGYNEWQVSGVLGRKWATGSITVAGEYYYHSRLRQEDRASLFPCNQTSFGGTNNCSFNNAPGNVTDPVTGIRYGLPGGSGVGLTPAQLSTTPNYSEAYEGQDLLPETRRWGAVARLDQELAPNLRAWASGFYSKRTLEQRGGRIDVTAFVPSSNPFYISFAPGQTAPQQVEYSFIDDAGPARITGLESSYQIAGGLDWDVGGSWRVSVQASHSRTEGETFTNQNPNFTLLYAALADPNPATSLNLYGSGGVNTAERIRSILGSFRPTGSYNMDLVNLKLDGELFQIPGGPVRVAVGGEFHRDFYVNASYESISTTSLSQVNTLGYAANGRDVRSAFAEVNFPLVGAANGGPGLERLEFNAAARVDDYSDSGSTTNPKFGIRYDPFEGLSLHGSYGTSFRAPLLSDVNPASSAVVFYIPNFGPFGNVVQYAGGNANLKPETATTWSLGAKFTPKASGFSASLDYFNIRYNNIVETAPFYSPQVFSDPAYAPFVILNPTLAQVQAIYALPWAGTPTIAAADVDALVDVRRNNAAGIKMQGLDFVVNYQSALGDGTLVTGVSGTYLLSFKKALSPNAPFVDRLNEANYPLRFRARGNIGWGNEAVNATLFVNYSNAYDNTIGTIQPVQRVSAYTTVDLTLGYDLSRLDGVFNGLSVSVSAINLFDKDPPFAAVGLTQVFDSTVSNPIGRLVAFSVRKRF</sequence>
<evidence type="ECO:0000256" key="1">
    <source>
        <dbReference type="ARBA" id="ARBA00004571"/>
    </source>
</evidence>
<dbReference type="GO" id="GO:0009279">
    <property type="term" value="C:cell outer membrane"/>
    <property type="evidence" value="ECO:0007669"/>
    <property type="project" value="UniProtKB-SubCell"/>
</dbReference>
<proteinExistence type="inferred from homology"/>
<evidence type="ECO:0000256" key="5">
    <source>
        <dbReference type="ARBA" id="ARBA00023077"/>
    </source>
</evidence>
<dbReference type="Gene3D" id="2.40.170.20">
    <property type="entry name" value="TonB-dependent receptor, beta-barrel domain"/>
    <property type="match status" value="1"/>
</dbReference>
<dbReference type="Pfam" id="PF07715">
    <property type="entry name" value="Plug"/>
    <property type="match status" value="1"/>
</dbReference>
<evidence type="ECO:0000313" key="13">
    <source>
        <dbReference type="Proteomes" id="UP000032300"/>
    </source>
</evidence>
<organism evidence="12 13">
    <name type="scientific">Sphingomonas hengshuiensis</name>
    <dbReference type="NCBI Taxonomy" id="1609977"/>
    <lineage>
        <taxon>Bacteria</taxon>
        <taxon>Pseudomonadati</taxon>
        <taxon>Pseudomonadota</taxon>
        <taxon>Alphaproteobacteria</taxon>
        <taxon>Sphingomonadales</taxon>
        <taxon>Sphingomonadaceae</taxon>
        <taxon>Sphingomonas</taxon>
    </lineage>
</organism>
<gene>
    <name evidence="12" type="ORF">TS85_04950</name>
</gene>
<evidence type="ECO:0000256" key="2">
    <source>
        <dbReference type="ARBA" id="ARBA00022448"/>
    </source>
</evidence>
<reference evidence="12 13" key="2">
    <citation type="submission" date="2015-02" db="EMBL/GenBank/DDBJ databases">
        <title>The complete genome of Sphingomonas hengshuiensis sp. WHSC-8 isolated from soil of Hengshui Lake.</title>
        <authorList>
            <person name="Wei S."/>
            <person name="Guo J."/>
            <person name="Su C."/>
            <person name="Wu R."/>
            <person name="Zhang Z."/>
            <person name="Liang K."/>
            <person name="Li H."/>
            <person name="Wang T."/>
            <person name="Liu H."/>
            <person name="Zhang C."/>
            <person name="Li Z."/>
            <person name="Wang Q."/>
            <person name="Meng J."/>
        </authorList>
    </citation>
    <scope>NUCLEOTIDE SEQUENCE [LARGE SCALE GENOMIC DNA]</scope>
    <source>
        <strain evidence="12 13">WHSC-8</strain>
    </source>
</reference>
<dbReference type="Pfam" id="PF00593">
    <property type="entry name" value="TonB_dep_Rec_b-barrel"/>
    <property type="match status" value="1"/>
</dbReference>
<dbReference type="Proteomes" id="UP000032300">
    <property type="component" value="Chromosome"/>
</dbReference>
<evidence type="ECO:0000259" key="11">
    <source>
        <dbReference type="Pfam" id="PF07715"/>
    </source>
</evidence>
<keyword evidence="5 9" id="KW-0798">TonB box</keyword>
<evidence type="ECO:0000259" key="10">
    <source>
        <dbReference type="Pfam" id="PF00593"/>
    </source>
</evidence>
<dbReference type="PANTHER" id="PTHR47234:SF1">
    <property type="entry name" value="TONB-DEPENDENT RECEPTOR"/>
    <property type="match status" value="1"/>
</dbReference>
<evidence type="ECO:0000256" key="6">
    <source>
        <dbReference type="ARBA" id="ARBA00023136"/>
    </source>
</evidence>
<dbReference type="InterPro" id="IPR036942">
    <property type="entry name" value="Beta-barrel_TonB_sf"/>
</dbReference>
<evidence type="ECO:0000256" key="9">
    <source>
        <dbReference type="RuleBase" id="RU003357"/>
    </source>
</evidence>
<feature type="domain" description="TonB-dependent receptor-like beta-barrel" evidence="10">
    <location>
        <begin position="342"/>
        <end position="850"/>
    </location>
</feature>
<evidence type="ECO:0000256" key="3">
    <source>
        <dbReference type="ARBA" id="ARBA00022452"/>
    </source>
</evidence>
<dbReference type="PROSITE" id="PS52016">
    <property type="entry name" value="TONB_DEPENDENT_REC_3"/>
    <property type="match status" value="1"/>
</dbReference>
<dbReference type="InterPro" id="IPR000531">
    <property type="entry name" value="Beta-barrel_TonB"/>
</dbReference>
<dbReference type="PANTHER" id="PTHR47234">
    <property type="match status" value="1"/>
</dbReference>
<dbReference type="EMBL" id="CP010836">
    <property type="protein sequence ID" value="AJP71285.1"/>
    <property type="molecule type" value="Genomic_DNA"/>
</dbReference>
<comment type="subcellular location">
    <subcellularLocation>
        <location evidence="1 8">Cell outer membrane</location>
        <topology evidence="1 8">Multi-pass membrane protein</topology>
    </subcellularLocation>
</comment>
<evidence type="ECO:0000256" key="7">
    <source>
        <dbReference type="ARBA" id="ARBA00023237"/>
    </source>
</evidence>
<name>A0A7U4LED5_9SPHN</name>
<dbReference type="SUPFAM" id="SSF56935">
    <property type="entry name" value="Porins"/>
    <property type="match status" value="1"/>
</dbReference>
<accession>A0A7U4LED5</accession>
<keyword evidence="7 8" id="KW-0998">Cell outer membrane</keyword>
<feature type="domain" description="TonB-dependent receptor plug" evidence="11">
    <location>
        <begin position="52"/>
        <end position="169"/>
    </location>
</feature>
<dbReference type="AlphaFoldDB" id="A0A7U4LED5"/>
<comment type="similarity">
    <text evidence="8 9">Belongs to the TonB-dependent receptor family.</text>
</comment>
<evidence type="ECO:0000313" key="12">
    <source>
        <dbReference type="EMBL" id="AJP71285.1"/>
    </source>
</evidence>
<dbReference type="KEGG" id="sphi:TS85_04950"/>
<keyword evidence="3 8" id="KW-1134">Transmembrane beta strand</keyword>
<evidence type="ECO:0000256" key="4">
    <source>
        <dbReference type="ARBA" id="ARBA00022692"/>
    </source>
</evidence>
<dbReference type="InterPro" id="IPR039426">
    <property type="entry name" value="TonB-dep_rcpt-like"/>
</dbReference>